<dbReference type="PANTHER" id="PTHR46534:SF4">
    <property type="entry name" value="IGGFC-BINDING PROTEIN-LIKE"/>
    <property type="match status" value="1"/>
</dbReference>
<feature type="domain" description="SEA" evidence="1">
    <location>
        <begin position="1228"/>
        <end position="1336"/>
    </location>
</feature>
<dbReference type="PRINTS" id="PR01695">
    <property type="entry name" value="IGHEPTARCPTR"/>
</dbReference>
<protein>
    <submittedName>
        <fullName evidence="3">Uncharacterized protein</fullName>
    </submittedName>
</protein>
<dbReference type="InterPro" id="IPR003599">
    <property type="entry name" value="Ig_sub"/>
</dbReference>
<evidence type="ECO:0000313" key="3">
    <source>
        <dbReference type="EMBL" id="KAJ1149230.1"/>
    </source>
</evidence>
<proteinExistence type="predicted"/>
<dbReference type="InterPro" id="IPR035234">
    <property type="entry name" value="IgGFc-bd_N"/>
</dbReference>
<dbReference type="Proteomes" id="UP001066276">
    <property type="component" value="Chromosome 5"/>
</dbReference>
<dbReference type="InterPro" id="IPR036364">
    <property type="entry name" value="SEA_dom_sf"/>
</dbReference>
<accession>A0AAV7RCM8</accession>
<dbReference type="Gene3D" id="2.60.40.10">
    <property type="entry name" value="Immunoglobulins"/>
    <property type="match status" value="1"/>
</dbReference>
<dbReference type="InterPro" id="IPR008078">
    <property type="entry name" value="GPCR_2_Ig-hepta-like_rcpt"/>
</dbReference>
<dbReference type="Pfam" id="PF13927">
    <property type="entry name" value="Ig_3"/>
    <property type="match status" value="1"/>
</dbReference>
<sequence length="1480" mass="160700">MVQVTVPSPPFNETVYLAKNSTTEVILSTEYMLTAGEKSRKLVMVNSDAEISVIAFNNATYTADAFTCLSNQDLGTEYFIFTPGNGSGLGNHFAVANGQDVKTEVNITVSGSLLVDGIRYQDKQMVTITLAPQEVILLSDSNDLSGTRVVSSTPVAVFSGNKCYWSPGSACDFVVEQLFPVKSWGQQFAVLPLMTKNKQDSIIIIAARPNTTVDLRTEETTLQYLLQPGSQVRVDLQNGMLVNATGPIMVGYLFLGGDSPLGFIVDPFITTVPPSNFSRSYYKFVTQDFYYNYLFIVSRSSSSSSDFLLDHRPLSDYVLTVKHMEGFTGWEVKLEKISGQHEISHQSETFGIYVYGVENWISYGYSLGQADSFSAVPQDYVVDIEISFPNASFLEPLKMFLKELNYINAFLNSNVITITSITVTTECSLNVTTDRCSCEAGYYWPSDTCVARPNCSSTPNGCDCINSYPPEGAYCQPVPATTPITTMKNATPGTTVANTTPMTTVAIPIIMVTTTTPITTVSTRPATNVTTTKPTTVTTTTPVTVTRTTPATTIPTTKPTTVVFMTTPVTTVTTTTPATVTATTPLTISTTITSTAPVTVTTITPVTSISTVKPTTTVPKGRSFIVAFTENYGTPVTLALELSSYDEPCMVQVTVPSPPFNETVYLAKNSTTEVVLSTEYMLTAGEKSRKLVMVNSDVEISVIAFNNAAYTADAFTCLSKQDLGTEYFILTPGNGSGQGNHFAVANGQDVETEVNITVSGSLLVDGIRYQDKQMVTITLAPQEVILLSDSNDLSGTRVVSSTPVAVFSGNKCYASPVSACDYVIEQLFPVKSWGQQFAVLPLMTKNKQDSIIIIAARPNTTVDLRTEETTLQYLLQPGSQVRVDLQNGMLVNATGPIMVGYLFQGGDSPLGFTVDPFITTVPPNNFSRSYYKFVTQDFYYNYLFIVSRSSSSSSDFLLDHRPLSDYVLNVKHMEGFTGWEVKLEKMSGQHEISHQSETFGIYVYGVENLISYGYSLGQADSFSAVLQDYVVDIEISFPNASFLEPLKMFLKELNYINAFLNSNAITITSITVSTACSLNATTVHCSCEDGYYWPSDTCVARPNCSSSPNGCDCIDSYPPEGAYCQPVPATTPITTMKNTTPVTTVANTTSITTVTRTPPETTVTTTKPTTVTTTTPVTTVTTTTPVTTVTSATPFTIPTMKPTTTSRTPVTVTLVTSITTAKPTTTVPKAHIQFQLTILETFTADLNDKTSVKYINYKIMLETEFYNSYRNSLKGFVSANVTGFREGSINVDYVIIADPPTESSLDDANENILKNLSKVFPLPPSPFVRFIYGQTNFTTSPDILFQGDTLTLTCRTKSISTSVSWTHNGVPVKISANNTIKDGVSESVLVIPSITASRAGEYICSLNDTTVIYVASRTVSVSSINTAFDSTKDILCDGNPVRVYQWCTNGNISLLTCGCIPSGGLNIPVFTVLTEKGDHE</sequence>
<dbReference type="InterPro" id="IPR007110">
    <property type="entry name" value="Ig-like_dom"/>
</dbReference>
<keyword evidence="4" id="KW-1185">Reference proteome</keyword>
<dbReference type="InterPro" id="IPR036179">
    <property type="entry name" value="Ig-like_dom_sf"/>
</dbReference>
<comment type="caution">
    <text evidence="3">The sequence shown here is derived from an EMBL/GenBank/DDBJ whole genome shotgun (WGS) entry which is preliminary data.</text>
</comment>
<dbReference type="PROSITE" id="PS50835">
    <property type="entry name" value="IG_LIKE"/>
    <property type="match status" value="1"/>
</dbReference>
<dbReference type="PROSITE" id="PS50024">
    <property type="entry name" value="SEA"/>
    <property type="match status" value="1"/>
</dbReference>
<dbReference type="SMART" id="SM00409">
    <property type="entry name" value="IG"/>
    <property type="match status" value="1"/>
</dbReference>
<evidence type="ECO:0000313" key="4">
    <source>
        <dbReference type="Proteomes" id="UP001066276"/>
    </source>
</evidence>
<dbReference type="Gene3D" id="3.30.70.960">
    <property type="entry name" value="SEA domain"/>
    <property type="match status" value="1"/>
</dbReference>
<dbReference type="Pfam" id="PF17517">
    <property type="entry name" value="IgGFc_binding"/>
    <property type="match status" value="2"/>
</dbReference>
<dbReference type="InterPro" id="IPR003598">
    <property type="entry name" value="Ig_sub2"/>
</dbReference>
<dbReference type="InterPro" id="IPR013783">
    <property type="entry name" value="Ig-like_fold"/>
</dbReference>
<organism evidence="3 4">
    <name type="scientific">Pleurodeles waltl</name>
    <name type="common">Iberian ribbed newt</name>
    <dbReference type="NCBI Taxonomy" id="8319"/>
    <lineage>
        <taxon>Eukaryota</taxon>
        <taxon>Metazoa</taxon>
        <taxon>Chordata</taxon>
        <taxon>Craniata</taxon>
        <taxon>Vertebrata</taxon>
        <taxon>Euteleostomi</taxon>
        <taxon>Amphibia</taxon>
        <taxon>Batrachia</taxon>
        <taxon>Caudata</taxon>
        <taxon>Salamandroidea</taxon>
        <taxon>Salamandridae</taxon>
        <taxon>Pleurodelinae</taxon>
        <taxon>Pleurodeles</taxon>
    </lineage>
</organism>
<reference evidence="3" key="1">
    <citation type="journal article" date="2022" name="bioRxiv">
        <title>Sequencing and chromosome-scale assembly of the giantPleurodeles waltlgenome.</title>
        <authorList>
            <person name="Brown T."/>
            <person name="Elewa A."/>
            <person name="Iarovenko S."/>
            <person name="Subramanian E."/>
            <person name="Araus A.J."/>
            <person name="Petzold A."/>
            <person name="Susuki M."/>
            <person name="Suzuki K.-i.T."/>
            <person name="Hayashi T."/>
            <person name="Toyoda A."/>
            <person name="Oliveira C."/>
            <person name="Osipova E."/>
            <person name="Leigh N.D."/>
            <person name="Simon A."/>
            <person name="Yun M.H."/>
        </authorList>
    </citation>
    <scope>NUCLEOTIDE SEQUENCE</scope>
    <source>
        <strain evidence="3">20211129_DDA</strain>
        <tissue evidence="3">Liver</tissue>
    </source>
</reference>
<evidence type="ECO:0000259" key="2">
    <source>
        <dbReference type="PROSITE" id="PS50835"/>
    </source>
</evidence>
<dbReference type="PANTHER" id="PTHR46534">
    <property type="entry name" value="IGGFC_BINDING DOMAIN-CONTAINING PROTEIN"/>
    <property type="match status" value="1"/>
</dbReference>
<dbReference type="Pfam" id="PF01390">
    <property type="entry name" value="SEA"/>
    <property type="match status" value="1"/>
</dbReference>
<dbReference type="SMART" id="SM00408">
    <property type="entry name" value="IGc2"/>
    <property type="match status" value="1"/>
</dbReference>
<gene>
    <name evidence="3" type="ORF">NDU88_002045</name>
</gene>
<dbReference type="Pfam" id="PF25387">
    <property type="entry name" value="ADGRF3_N"/>
    <property type="match status" value="2"/>
</dbReference>
<dbReference type="SUPFAM" id="SSF48726">
    <property type="entry name" value="Immunoglobulin"/>
    <property type="match status" value="1"/>
</dbReference>
<dbReference type="InterPro" id="IPR000082">
    <property type="entry name" value="SEA_dom"/>
</dbReference>
<dbReference type="CDD" id="cd00096">
    <property type="entry name" value="Ig"/>
    <property type="match status" value="1"/>
</dbReference>
<dbReference type="GO" id="GO:0016020">
    <property type="term" value="C:membrane"/>
    <property type="evidence" value="ECO:0007669"/>
    <property type="project" value="InterPro"/>
</dbReference>
<dbReference type="SUPFAM" id="SSF82671">
    <property type="entry name" value="SEA domain"/>
    <property type="match status" value="1"/>
</dbReference>
<evidence type="ECO:0000259" key="1">
    <source>
        <dbReference type="PROSITE" id="PS50024"/>
    </source>
</evidence>
<name>A0AAV7RCM8_PLEWA</name>
<feature type="domain" description="Ig-like" evidence="2">
    <location>
        <begin position="1326"/>
        <end position="1420"/>
    </location>
</feature>
<dbReference type="InterPro" id="IPR057400">
    <property type="entry name" value="ADGRF3/5_N"/>
</dbReference>
<dbReference type="EMBL" id="JANPWB010000009">
    <property type="protein sequence ID" value="KAJ1149230.1"/>
    <property type="molecule type" value="Genomic_DNA"/>
</dbReference>
<dbReference type="GO" id="GO:0004930">
    <property type="term" value="F:G protein-coupled receptor activity"/>
    <property type="evidence" value="ECO:0007669"/>
    <property type="project" value="InterPro"/>
</dbReference>